<dbReference type="GeneID" id="118463401"/>
<reference evidence="8" key="2">
    <citation type="submission" date="2022-08" db="UniProtKB">
        <authorList>
            <consortium name="EnsemblMetazoa"/>
        </authorList>
    </citation>
    <scope>IDENTIFICATION</scope>
    <source>
        <strain evidence="8">STECLA/ALBI9_A</strain>
    </source>
</reference>
<accession>A0A182FM58</accession>
<evidence type="ECO:0000256" key="1">
    <source>
        <dbReference type="ARBA" id="ARBA00004496"/>
    </source>
</evidence>
<dbReference type="Gene3D" id="1.10.10.10">
    <property type="entry name" value="Winged helix-like DNA-binding domain superfamily/Winged helix DNA-binding domain"/>
    <property type="match status" value="1"/>
</dbReference>
<dbReference type="OrthoDB" id="5211809at2759"/>
<name>A0A182FM58_ANOAL</name>
<dbReference type="InterPro" id="IPR037447">
    <property type="entry name" value="Ribosomal_eS10"/>
</dbReference>
<comment type="subcellular location">
    <subcellularLocation>
        <location evidence="1">Cytoplasm</location>
    </subcellularLocation>
</comment>
<sequence>MFMPKAHRLAVYEFLFKEGVMVVARNSRELIHSEELKIPSLHIVQTMKSLKSKNFVREQFCWGFYYWFLTNEGIINLRQVLQLPPEMLPMTHHQPARTVQRPPRSQGEPRTNNDRSTNKDDCQSWRRHPQQAIEKKTDSVGAGTGELEFRGGFNRGYRK</sequence>
<feature type="compositionally biased region" description="Basic and acidic residues" evidence="6">
    <location>
        <begin position="111"/>
        <end position="124"/>
    </location>
</feature>
<evidence type="ECO:0000259" key="7">
    <source>
        <dbReference type="Pfam" id="PF03501"/>
    </source>
</evidence>
<dbReference type="EnsemblMetazoa" id="AALB007617-RA">
    <property type="protein sequence ID" value="AALB007617-PA"/>
    <property type="gene ID" value="AALB007617"/>
</dbReference>
<evidence type="ECO:0000313" key="9">
    <source>
        <dbReference type="Proteomes" id="UP000069272"/>
    </source>
</evidence>
<evidence type="ECO:0000256" key="3">
    <source>
        <dbReference type="ARBA" id="ARBA00022490"/>
    </source>
</evidence>
<feature type="region of interest" description="Disordered" evidence="6">
    <location>
        <begin position="89"/>
        <end position="159"/>
    </location>
</feature>
<feature type="domain" description="Plectin/eS10 N-terminal" evidence="7">
    <location>
        <begin position="3"/>
        <end position="94"/>
    </location>
</feature>
<dbReference type="PANTHER" id="PTHR12146:SF0">
    <property type="entry name" value="RIBOSOMAL PROTEIN S10"/>
    <property type="match status" value="1"/>
</dbReference>
<dbReference type="GO" id="GO:0022627">
    <property type="term" value="C:cytosolic small ribosomal subunit"/>
    <property type="evidence" value="ECO:0007669"/>
    <property type="project" value="TreeGrafter"/>
</dbReference>
<evidence type="ECO:0000256" key="6">
    <source>
        <dbReference type="SAM" id="MobiDB-lite"/>
    </source>
</evidence>
<dbReference type="GO" id="GO:0003735">
    <property type="term" value="F:structural constituent of ribosome"/>
    <property type="evidence" value="ECO:0007669"/>
    <property type="project" value="TreeGrafter"/>
</dbReference>
<reference evidence="8 9" key="1">
    <citation type="journal article" date="2017" name="G3 (Bethesda)">
        <title>The Physical Genome Mapping of Anopheles albimanus Corrected Scaffold Misassemblies and Identified Interarm Rearrangements in Genus Anopheles.</title>
        <authorList>
            <person name="Artemov G.N."/>
            <person name="Peery A.N."/>
            <person name="Jiang X."/>
            <person name="Tu Z."/>
            <person name="Stegniy V.N."/>
            <person name="Sharakhova M.V."/>
            <person name="Sharakhov I.V."/>
        </authorList>
    </citation>
    <scope>NUCLEOTIDE SEQUENCE [LARGE SCALE GENOMIC DNA]</scope>
    <source>
        <strain evidence="8 9">ALBI9_A</strain>
    </source>
</reference>
<keyword evidence="5" id="KW-0687">Ribonucleoprotein</keyword>
<evidence type="ECO:0000313" key="8">
    <source>
        <dbReference type="EnsemblMetazoa" id="AALB007617-PA"/>
    </source>
</evidence>
<evidence type="ECO:0000256" key="2">
    <source>
        <dbReference type="ARBA" id="ARBA00007278"/>
    </source>
</evidence>
<proteinExistence type="inferred from homology"/>
<protein>
    <recommendedName>
        <fullName evidence="7">Plectin/eS10 N-terminal domain-containing protein</fullName>
    </recommendedName>
</protein>
<dbReference type="VEuPathDB" id="VectorBase:AALB20_035034"/>
<dbReference type="RefSeq" id="XP_035785842.1">
    <property type="nucleotide sequence ID" value="XM_035929949.1"/>
</dbReference>
<dbReference type="InterPro" id="IPR036388">
    <property type="entry name" value="WH-like_DNA-bd_sf"/>
</dbReference>
<dbReference type="VEuPathDB" id="VectorBase:AALB007617"/>
<dbReference type="PANTHER" id="PTHR12146">
    <property type="entry name" value="40S RIBOSOMAL PROTEIN S10"/>
    <property type="match status" value="1"/>
</dbReference>
<evidence type="ECO:0000256" key="4">
    <source>
        <dbReference type="ARBA" id="ARBA00022980"/>
    </source>
</evidence>
<evidence type="ECO:0000256" key="5">
    <source>
        <dbReference type="ARBA" id="ARBA00023274"/>
    </source>
</evidence>
<dbReference type="Proteomes" id="UP000069272">
    <property type="component" value="Chromosome 3R"/>
</dbReference>
<keyword evidence="9" id="KW-1185">Reference proteome</keyword>
<comment type="similarity">
    <text evidence="2">Belongs to the eukaryotic ribosomal protein eS10 family.</text>
</comment>
<keyword evidence="4" id="KW-0689">Ribosomal protein</keyword>
<organism evidence="8 9">
    <name type="scientific">Anopheles albimanus</name>
    <name type="common">New world malaria mosquito</name>
    <dbReference type="NCBI Taxonomy" id="7167"/>
    <lineage>
        <taxon>Eukaryota</taxon>
        <taxon>Metazoa</taxon>
        <taxon>Ecdysozoa</taxon>
        <taxon>Arthropoda</taxon>
        <taxon>Hexapoda</taxon>
        <taxon>Insecta</taxon>
        <taxon>Pterygota</taxon>
        <taxon>Neoptera</taxon>
        <taxon>Endopterygota</taxon>
        <taxon>Diptera</taxon>
        <taxon>Nematocera</taxon>
        <taxon>Culicoidea</taxon>
        <taxon>Culicidae</taxon>
        <taxon>Anophelinae</taxon>
        <taxon>Anopheles</taxon>
    </lineage>
</organism>
<dbReference type="KEGG" id="aali:118463401"/>
<dbReference type="Pfam" id="PF03501">
    <property type="entry name" value="S10_plectin"/>
    <property type="match status" value="1"/>
</dbReference>
<dbReference type="GO" id="GO:0003723">
    <property type="term" value="F:RNA binding"/>
    <property type="evidence" value="ECO:0007669"/>
    <property type="project" value="TreeGrafter"/>
</dbReference>
<dbReference type="STRING" id="7167.A0A182FM58"/>
<dbReference type="InterPro" id="IPR005326">
    <property type="entry name" value="Plectin_eS10_N"/>
</dbReference>
<dbReference type="AlphaFoldDB" id="A0A182FM58"/>
<keyword evidence="3" id="KW-0963">Cytoplasm</keyword>